<dbReference type="InterPro" id="IPR027463">
    <property type="entry name" value="AcrB_DN_DC_subdom"/>
</dbReference>
<gene>
    <name evidence="2" type="ORF">LDG_5749</name>
</gene>
<dbReference type="GO" id="GO:0005886">
    <property type="term" value="C:plasma membrane"/>
    <property type="evidence" value="ECO:0007669"/>
    <property type="project" value="TreeGrafter"/>
</dbReference>
<dbReference type="Pfam" id="PF00873">
    <property type="entry name" value="ACR_tran"/>
    <property type="match status" value="1"/>
</dbReference>
<dbReference type="eggNOG" id="COG0841">
    <property type="taxonomic scope" value="Bacteria"/>
</dbReference>
<feature type="transmembrane region" description="Helical" evidence="1">
    <location>
        <begin position="345"/>
        <end position="361"/>
    </location>
</feature>
<dbReference type="OrthoDB" id="9758297at2"/>
<keyword evidence="3" id="KW-1185">Reference proteome</keyword>
<dbReference type="Proteomes" id="UP000002770">
    <property type="component" value="Unassembled WGS sequence"/>
</dbReference>
<dbReference type="Gene3D" id="3.30.70.1320">
    <property type="entry name" value="Multidrug efflux transporter AcrB pore domain like"/>
    <property type="match status" value="1"/>
</dbReference>
<dbReference type="PANTHER" id="PTHR32063">
    <property type="match status" value="1"/>
</dbReference>
<dbReference type="PANTHER" id="PTHR32063:SF8">
    <property type="entry name" value="CATION EFFLUX PROTEIN"/>
    <property type="match status" value="1"/>
</dbReference>
<dbReference type="Gene3D" id="3.30.2090.10">
    <property type="entry name" value="Multidrug efflux transporter AcrB TolC docking domain, DN and DC subdomains"/>
    <property type="match status" value="2"/>
</dbReference>
<evidence type="ECO:0000313" key="2">
    <source>
        <dbReference type="EMBL" id="EHL32147.1"/>
    </source>
</evidence>
<dbReference type="Gene3D" id="1.20.1640.10">
    <property type="entry name" value="Multidrug efflux transporter AcrB transmembrane domain"/>
    <property type="match status" value="2"/>
</dbReference>
<protein>
    <submittedName>
        <fullName evidence="2">Uncharacterized protein</fullName>
    </submittedName>
</protein>
<dbReference type="SUPFAM" id="SSF82714">
    <property type="entry name" value="Multidrug efflux transporter AcrB TolC docking domain, DN and DC subdomains"/>
    <property type="match status" value="2"/>
</dbReference>
<sequence length="1050" mass="114034">MEESGKGLGTGLVSTAVHNPHLIIVGCIIVVLMGILAIFNLPKDLLPSANLPAMQVISSYPGMPVTDVEENLTARFERNTAQAIGIERQESKSLVGVSIVKNFFNAGAGLNSAMAQTTSLVMSVMSQLPPGTLPPLILPFDPMASVPLALVAVRGKQSIEKIYDVARYDVRNTIQAVPGAMAPTVMGGRMREIVLYLNPKKLDEYNFSPLSVLDIVVGLNTFIPSGDIKIGNFDYQITSNGLVEHISEMNDFPLRAEYGVPVYLKQIGEAKDSGQIQTNVVLIDGKEQVYVPVYRQPGGNSIQVVEDVKQAIKKSMKTLEGIDLTLVADQSIFIRKAISSITQEALLGGGLAAIMIFLFLGNPRATFGILLSLPLALLAAMIGLNASGQTINAMTLGGLALSIGVLVDNSIVVLENISKKLEKGRSAKQAALEGASEVAMPVLASTLATLVVLFPVVFLTGIIKILFAALAKSVMFAMISSFLIAMTVMPLFASRFLHHSAHTKLPSFLVWPQKAIYHLTELYGKGLSIGLKYSKIFLAAVIAVFIAGMSLIPFIGTELFPRADAGSFIVTMRVASGTRIEKTTEFSKEIEKKLRLWIAPSDLEMIITNAGVEYGFPAAFTPNVGTQDFFFNIALTEDRQYTTQHYAKIIREKMRELYPKVQIGVELGGLLTSALNYGQRAPIDVQIEGRDIKEEFKIATKLAEDIKNIPGAVDVRVQERFDAPFINLDIDRKKSMDLGISTDEVIKNVVSAVTGSATFASKVIWVDPKTGINYPMGVQFAEQQVSSFKQLANIPIRGHDRERVVPLERLATITQTTGPIQINHVNFKRVTDIYLDAQGRDVGGLSQEVQKIIDKTTLPEGYSITIRGEIREMKDSVKSLGGGFLLAATLVYLILVVQFRSFSLPLVIMVTVPLGIVGIVLMLVTTHTYFSIQAAIGAIFMIGIAVANGVLLIEFISYHTKLNDHLDSGIVAGAKERLRPILMTSLAAILGLIPMAIGIEKGSEANIPLGRAVIGGQLFSVMLTLFVVPILYRMFFAKAHKKARGQHHEQ</sequence>
<feature type="transmembrane region" description="Helical" evidence="1">
    <location>
        <begin position="20"/>
        <end position="41"/>
    </location>
</feature>
<accession>G9EKL4</accession>
<feature type="transmembrane region" description="Helical" evidence="1">
    <location>
        <begin position="536"/>
        <end position="555"/>
    </location>
</feature>
<keyword evidence="1" id="KW-1133">Transmembrane helix</keyword>
<dbReference type="Gene3D" id="3.30.70.1430">
    <property type="entry name" value="Multidrug efflux transporter AcrB pore domain"/>
    <property type="match status" value="2"/>
</dbReference>
<dbReference type="InterPro" id="IPR001036">
    <property type="entry name" value="Acrflvin-R"/>
</dbReference>
<feature type="transmembrane region" description="Helical" evidence="1">
    <location>
        <begin position="978"/>
        <end position="997"/>
    </location>
</feature>
<feature type="transmembrane region" description="Helical" evidence="1">
    <location>
        <begin position="367"/>
        <end position="386"/>
    </location>
</feature>
<dbReference type="SUPFAM" id="SSF82693">
    <property type="entry name" value="Multidrug efflux transporter AcrB pore domain, PN1, PN2, PC1 and PC2 subdomains"/>
    <property type="match status" value="2"/>
</dbReference>
<evidence type="ECO:0000256" key="1">
    <source>
        <dbReference type="SAM" id="Phobius"/>
    </source>
</evidence>
<dbReference type="InParanoid" id="G9EKL4"/>
<dbReference type="Gene3D" id="3.30.70.1440">
    <property type="entry name" value="Multidrug efflux transporter AcrB pore domain"/>
    <property type="match status" value="1"/>
</dbReference>
<dbReference type="RefSeq" id="WP_006869711.1">
    <property type="nucleotide sequence ID" value="NZ_JH413802.1"/>
</dbReference>
<dbReference type="HOGENOM" id="CLU_002755_1_2_6"/>
<keyword evidence="1" id="KW-0472">Membrane</keyword>
<dbReference type="PRINTS" id="PR00702">
    <property type="entry name" value="ACRIFLAVINRP"/>
</dbReference>
<feature type="transmembrane region" description="Helical" evidence="1">
    <location>
        <begin position="1009"/>
        <end position="1032"/>
    </location>
</feature>
<dbReference type="AlphaFoldDB" id="G9EKL4"/>
<dbReference type="STRING" id="658187.LDG_5749"/>
<feature type="transmembrane region" description="Helical" evidence="1">
    <location>
        <begin position="442"/>
        <end position="467"/>
    </location>
</feature>
<feature type="transmembrane region" description="Helical" evidence="1">
    <location>
        <begin position="904"/>
        <end position="924"/>
    </location>
</feature>
<name>G9EKL4_9GAMM</name>
<feature type="transmembrane region" description="Helical" evidence="1">
    <location>
        <begin position="930"/>
        <end position="957"/>
    </location>
</feature>
<dbReference type="SUPFAM" id="SSF82866">
    <property type="entry name" value="Multidrug efflux transporter AcrB transmembrane domain"/>
    <property type="match status" value="2"/>
</dbReference>
<feature type="transmembrane region" description="Helical" evidence="1">
    <location>
        <begin position="880"/>
        <end position="897"/>
    </location>
</feature>
<dbReference type="EMBL" id="JH413802">
    <property type="protein sequence ID" value="EHL32147.1"/>
    <property type="molecule type" value="Genomic_DNA"/>
</dbReference>
<feature type="transmembrane region" description="Helical" evidence="1">
    <location>
        <begin position="474"/>
        <end position="493"/>
    </location>
</feature>
<dbReference type="GO" id="GO:0042910">
    <property type="term" value="F:xenobiotic transmembrane transporter activity"/>
    <property type="evidence" value="ECO:0007669"/>
    <property type="project" value="TreeGrafter"/>
</dbReference>
<dbReference type="PROSITE" id="PS51257">
    <property type="entry name" value="PROKAR_LIPOPROTEIN"/>
    <property type="match status" value="1"/>
</dbReference>
<evidence type="ECO:0000313" key="3">
    <source>
        <dbReference type="Proteomes" id="UP000002770"/>
    </source>
</evidence>
<reference evidence="2 3" key="1">
    <citation type="journal article" date="2011" name="BMC Genomics">
        <title>Insight into cross-talk between intra-amoebal pathogens.</title>
        <authorList>
            <person name="Gimenez G."/>
            <person name="Bertelli C."/>
            <person name="Moliner C."/>
            <person name="Robert C."/>
            <person name="Raoult D."/>
            <person name="Fournier P.E."/>
            <person name="Greub G."/>
        </authorList>
    </citation>
    <scope>NUCLEOTIDE SEQUENCE [LARGE SCALE GENOMIC DNA]</scope>
    <source>
        <strain evidence="2 3">LLAP12</strain>
    </source>
</reference>
<organism evidence="2 3">
    <name type="scientific">Legionella drancourtii LLAP12</name>
    <dbReference type="NCBI Taxonomy" id="658187"/>
    <lineage>
        <taxon>Bacteria</taxon>
        <taxon>Pseudomonadati</taxon>
        <taxon>Pseudomonadota</taxon>
        <taxon>Gammaproteobacteria</taxon>
        <taxon>Legionellales</taxon>
        <taxon>Legionellaceae</taxon>
        <taxon>Legionella</taxon>
    </lineage>
</organism>
<keyword evidence="1" id="KW-0812">Transmembrane</keyword>
<proteinExistence type="predicted"/>